<accession>A0ABY5FFS2</accession>
<dbReference type="Proteomes" id="UP001058236">
    <property type="component" value="Chromosome"/>
</dbReference>
<evidence type="ECO:0000313" key="3">
    <source>
        <dbReference type="Proteomes" id="UP001058236"/>
    </source>
</evidence>
<evidence type="ECO:0008006" key="4">
    <source>
        <dbReference type="Google" id="ProtNLM"/>
    </source>
</evidence>
<proteinExistence type="predicted"/>
<evidence type="ECO:0000313" key="2">
    <source>
        <dbReference type="EMBL" id="UTR82558.1"/>
    </source>
</evidence>
<organism evidence="2 3">
    <name type="scientific">Streptomyces cavourensis</name>
    <dbReference type="NCBI Taxonomy" id="67258"/>
    <lineage>
        <taxon>Bacteria</taxon>
        <taxon>Bacillati</taxon>
        <taxon>Actinomycetota</taxon>
        <taxon>Actinomycetes</taxon>
        <taxon>Kitasatosporales</taxon>
        <taxon>Streptomycetaceae</taxon>
        <taxon>Streptomyces</taxon>
    </lineage>
</organism>
<dbReference type="Gene3D" id="3.30.870.10">
    <property type="entry name" value="Endonuclease Chain A"/>
    <property type="match status" value="1"/>
</dbReference>
<evidence type="ECO:0000256" key="1">
    <source>
        <dbReference type="SAM" id="MobiDB-lite"/>
    </source>
</evidence>
<gene>
    <name evidence="2" type="ORF">NLU04_30870</name>
</gene>
<keyword evidence="3" id="KW-1185">Reference proteome</keyword>
<dbReference type="EMBL" id="CP101397">
    <property type="protein sequence ID" value="UTR82558.1"/>
    <property type="molecule type" value="Genomic_DNA"/>
</dbReference>
<feature type="region of interest" description="Disordered" evidence="1">
    <location>
        <begin position="200"/>
        <end position="220"/>
    </location>
</feature>
<protein>
    <recommendedName>
        <fullName evidence="4">Phospholipase D-like protein</fullName>
    </recommendedName>
</protein>
<sequence>MIAEADQPVTLTQLRETFQVHDRLLIESAVTLVRAGWVAMDLGVGLVVTEQGRQTLSEGGRPHSTVVRKAHTSLYMERVCGFLERETQSRLNVRTLRDLRSVMSPTDLERSLVTVRNPRNSLSIGQAQGLLPHRAGEWIRWVAEPQMRTKANEFVPVAVDLPSRNVTGLPRSWEPLLSDALLREAEERIEEMREFSHDEISRLISRQPNAKPKRSPTSPSAELALLPGSTTLLQSTDDFLTAMHRAVEQAETSILIMTPEIDSVGVRTWEPRLRAALERGVRIDVLWGTTQTDNGDALANLKRIASQTAHGSVRSLRFNDRPARTMSRIVIADNKAEHGNSNCTAVLGGLPVLNSQEPADCLLPGLLTSDPGVIAQLARAAAGWWAETPGQEFSAAIDRWRSLASRWDESTRSPLGHHLTAQRADRVSAPEGCTSARVVLDADCAVLDAESVTPAAGQDVILRAYRSLSANSEGKLGHDDSVALRGAVALCLRGYHPA</sequence>
<dbReference type="RefSeq" id="WP_255239916.1">
    <property type="nucleotide sequence ID" value="NZ_CP101397.1"/>
</dbReference>
<name>A0ABY5FFS2_9ACTN</name>
<reference evidence="2" key="1">
    <citation type="submission" date="2022-07" db="EMBL/GenBank/DDBJ databases">
        <title>Genomic of Streptomyces cavourensis F2.</title>
        <authorList>
            <person name="Hu S."/>
            <person name="Liang W."/>
        </authorList>
    </citation>
    <scope>NUCLEOTIDE SEQUENCE</scope>
    <source>
        <strain evidence="2">F2</strain>
    </source>
</reference>
<dbReference type="SUPFAM" id="SSF56024">
    <property type="entry name" value="Phospholipase D/nuclease"/>
    <property type="match status" value="1"/>
</dbReference>